<accession>A0ABX0FRX9</accession>
<dbReference type="InterPro" id="IPR040026">
    <property type="entry name" value="FliD"/>
</dbReference>
<dbReference type="RefSeq" id="WP_166107528.1">
    <property type="nucleotide sequence ID" value="NZ_JAADJT010000012.1"/>
</dbReference>
<keyword evidence="9" id="KW-1185">Reference proteome</keyword>
<evidence type="ECO:0000256" key="4">
    <source>
        <dbReference type="ARBA" id="ARBA00023143"/>
    </source>
</evidence>
<proteinExistence type="inferred from homology"/>
<dbReference type="Pfam" id="PF02465">
    <property type="entry name" value="FliD_N"/>
    <property type="match status" value="1"/>
</dbReference>
<dbReference type="EMBL" id="JAADJT010000012">
    <property type="protein sequence ID" value="NGZ87408.1"/>
    <property type="molecule type" value="Genomic_DNA"/>
</dbReference>
<organism evidence="8 9">
    <name type="scientific">Duganella aceris</name>
    <dbReference type="NCBI Taxonomy" id="2703883"/>
    <lineage>
        <taxon>Bacteria</taxon>
        <taxon>Pseudomonadati</taxon>
        <taxon>Pseudomonadota</taxon>
        <taxon>Betaproteobacteria</taxon>
        <taxon>Burkholderiales</taxon>
        <taxon>Oxalobacteraceae</taxon>
        <taxon>Telluria group</taxon>
        <taxon>Duganella</taxon>
    </lineage>
</organism>
<evidence type="ECO:0000259" key="7">
    <source>
        <dbReference type="Pfam" id="PF07195"/>
    </source>
</evidence>
<dbReference type="PROSITE" id="PS00018">
    <property type="entry name" value="EF_HAND_1"/>
    <property type="match status" value="1"/>
</dbReference>
<evidence type="ECO:0000256" key="1">
    <source>
        <dbReference type="ARBA" id="ARBA00009764"/>
    </source>
</evidence>
<keyword evidence="8" id="KW-0966">Cell projection</keyword>
<protein>
    <recommendedName>
        <fullName evidence="5">Flagellar hook-associated protein 2</fullName>
        <shortName evidence="5">HAP2</shortName>
    </recommendedName>
    <alternativeName>
        <fullName evidence="5">Flagellar cap protein</fullName>
    </alternativeName>
</protein>
<feature type="domain" description="Flagellar hook-associated protein 2 N-terminal" evidence="6">
    <location>
        <begin position="32"/>
        <end position="104"/>
    </location>
</feature>
<dbReference type="PANTHER" id="PTHR30288">
    <property type="entry name" value="FLAGELLAR CAP/ASSEMBLY PROTEIN FLID"/>
    <property type="match status" value="1"/>
</dbReference>
<comment type="caution">
    <text evidence="8">The sequence shown here is derived from an EMBL/GenBank/DDBJ whole genome shotgun (WGS) entry which is preliminary data.</text>
</comment>
<dbReference type="InterPro" id="IPR010809">
    <property type="entry name" value="FliD_C"/>
</dbReference>
<reference evidence="8 9" key="1">
    <citation type="submission" date="2020-01" db="EMBL/GenBank/DDBJ databases">
        <authorList>
            <person name="Lee S.D."/>
        </authorList>
    </citation>
    <scope>NUCLEOTIDE SEQUENCE [LARGE SCALE GENOMIC DNA]</scope>
    <source>
        <strain evidence="8 9">SAP-35</strain>
    </source>
</reference>
<keyword evidence="4 5" id="KW-0975">Bacterial flagellum</keyword>
<evidence type="ECO:0000313" key="9">
    <source>
        <dbReference type="Proteomes" id="UP000666369"/>
    </source>
</evidence>
<dbReference type="Proteomes" id="UP000666369">
    <property type="component" value="Unassembled WGS sequence"/>
</dbReference>
<evidence type="ECO:0000256" key="2">
    <source>
        <dbReference type="ARBA" id="ARBA00011255"/>
    </source>
</evidence>
<evidence type="ECO:0000313" key="8">
    <source>
        <dbReference type="EMBL" id="NGZ87408.1"/>
    </source>
</evidence>
<comment type="function">
    <text evidence="5">Required for morphogenesis and for the elongation of the flagellar filament by facilitating polymerization of the flagellin monomers at the tip of growing filament. Forms a capping structure, which prevents flagellin subunits (transported through the central channel of the flagellum) from leaking out without polymerization at the distal end.</text>
</comment>
<reference evidence="9" key="2">
    <citation type="submission" date="2023-07" db="EMBL/GenBank/DDBJ databases">
        <title>Duganella aceri sp. nov., isolated from tree sap.</title>
        <authorList>
            <person name="Kim I.S."/>
        </authorList>
    </citation>
    <scope>NUCLEOTIDE SEQUENCE [LARGE SCALE GENOMIC DNA]</scope>
    <source>
        <strain evidence="9">SAP-35</strain>
    </source>
</reference>
<feature type="domain" description="Flagellar hook-associated protein 2 C-terminal" evidence="7">
    <location>
        <begin position="219"/>
        <end position="458"/>
    </location>
</feature>
<keyword evidence="8" id="KW-0969">Cilium</keyword>
<evidence type="ECO:0000256" key="5">
    <source>
        <dbReference type="RuleBase" id="RU362066"/>
    </source>
</evidence>
<keyword evidence="8" id="KW-0282">Flagellum</keyword>
<dbReference type="Pfam" id="PF07195">
    <property type="entry name" value="FliD_C"/>
    <property type="match status" value="1"/>
</dbReference>
<name>A0ABX0FRX9_9BURK</name>
<dbReference type="InterPro" id="IPR018247">
    <property type="entry name" value="EF_Hand_1_Ca_BS"/>
</dbReference>
<keyword evidence="3" id="KW-0175">Coiled coil</keyword>
<keyword evidence="5" id="KW-0964">Secreted</keyword>
<dbReference type="PANTHER" id="PTHR30288:SF0">
    <property type="entry name" value="FLAGELLAR HOOK-ASSOCIATED PROTEIN 2"/>
    <property type="match status" value="1"/>
</dbReference>
<comment type="similarity">
    <text evidence="1 5">Belongs to the FliD family.</text>
</comment>
<sequence length="474" mass="47888">MSVISSPVYDPVKYSEGLANDYVAGAKAANDARTAAAAATATALGTLGTALSAFQSAMSALHSNTTAITANTAVFSNTAIGTATAGADAAAGTYSFYVEKLATAGQVSYDVGDSAAVGAGSMNVMLADGSSFQVNLANADSNGDGTLTAKEVAAAINATAANNSRVTASTLTVNGQAKLVLTSAETGADNAVASIDVSGLGSASLQSQLSSGTVLTTANDAIVWVGGTNGTKVEQASNTFSVIDDVKFTITAAQATGAAPVTLTVAADKTSTATNVQTFVTAYNTLLAVFDKLSAAGDHTVIEPSTPDGVPTPTTADGPLYNDAGLSNLRDRLGAALRTATGGLSLISFGISSNKEGVLTLDTKRLDKAVAANPGKLESLFGRAGIGVDAGAMGAMNKLVSTWNSGSNSVISGRKEQNSRLQTDLAQRAVSIKSQFDSAYKRYLTQFTLLQTLQASMTNTSNMFEAMFSTSSNN</sequence>
<evidence type="ECO:0000256" key="3">
    <source>
        <dbReference type="ARBA" id="ARBA00023054"/>
    </source>
</evidence>
<comment type="subunit">
    <text evidence="2 5">Homopentamer.</text>
</comment>
<evidence type="ECO:0000259" key="6">
    <source>
        <dbReference type="Pfam" id="PF02465"/>
    </source>
</evidence>
<dbReference type="InterPro" id="IPR003481">
    <property type="entry name" value="FliD_N"/>
</dbReference>
<gene>
    <name evidence="8" type="primary">fliD</name>
    <name evidence="8" type="ORF">GW587_24500</name>
</gene>
<comment type="subcellular location">
    <subcellularLocation>
        <location evidence="5">Secreted</location>
    </subcellularLocation>
    <subcellularLocation>
        <location evidence="5">Bacterial flagellum</location>
    </subcellularLocation>
</comment>